<dbReference type="OrthoDB" id="254871at2"/>
<feature type="transmembrane region" description="Helical" evidence="1">
    <location>
        <begin position="9"/>
        <end position="32"/>
    </location>
</feature>
<organism evidence="2 3">
    <name type="scientific">Aeoliella mucimassa</name>
    <dbReference type="NCBI Taxonomy" id="2527972"/>
    <lineage>
        <taxon>Bacteria</taxon>
        <taxon>Pseudomonadati</taxon>
        <taxon>Planctomycetota</taxon>
        <taxon>Planctomycetia</taxon>
        <taxon>Pirellulales</taxon>
        <taxon>Lacipirellulaceae</taxon>
        <taxon>Aeoliella</taxon>
    </lineage>
</organism>
<dbReference type="AlphaFoldDB" id="A0A518AND2"/>
<gene>
    <name evidence="2" type="ORF">Pan181_24450</name>
</gene>
<proteinExistence type="predicted"/>
<accession>A0A518AND2</accession>
<protein>
    <submittedName>
        <fullName evidence="2">Uncharacterized protein</fullName>
    </submittedName>
</protein>
<dbReference type="KEGG" id="amuc:Pan181_24450"/>
<keyword evidence="1" id="KW-0472">Membrane</keyword>
<evidence type="ECO:0000313" key="3">
    <source>
        <dbReference type="Proteomes" id="UP000315750"/>
    </source>
</evidence>
<sequence>MLRKIVVRLFLGGVAVVGLVFVGLSVCGYLAFQEPGFYAALENQSYTDADRQAANDAMRQSDEEFRRWRELSLARQQTKPIGLNQVVNVPNVPEKVAYNPEQDVYSVRITQQQLNAQLSAGNKSGNQSVGVPRISIQQDRIDLGMQVEASDTSCVISASLKPMMTETGDLRFEIVSAHIGQLPIPLKTIAKYLPANAVQSDHQMTLNLAAATPYIDLHLSQTQQKAARVKSIECQEGLICFEFLPPLVEQPGAGS</sequence>
<evidence type="ECO:0000313" key="2">
    <source>
        <dbReference type="EMBL" id="QDU56237.1"/>
    </source>
</evidence>
<dbReference type="RefSeq" id="WP_145247005.1">
    <property type="nucleotide sequence ID" value="NZ_CP036278.1"/>
</dbReference>
<dbReference type="Proteomes" id="UP000315750">
    <property type="component" value="Chromosome"/>
</dbReference>
<evidence type="ECO:0000256" key="1">
    <source>
        <dbReference type="SAM" id="Phobius"/>
    </source>
</evidence>
<keyword evidence="1" id="KW-1133">Transmembrane helix</keyword>
<keyword evidence="1" id="KW-0812">Transmembrane</keyword>
<reference evidence="2 3" key="1">
    <citation type="submission" date="2019-02" db="EMBL/GenBank/DDBJ databases">
        <title>Deep-cultivation of Planctomycetes and their phenomic and genomic characterization uncovers novel biology.</title>
        <authorList>
            <person name="Wiegand S."/>
            <person name="Jogler M."/>
            <person name="Boedeker C."/>
            <person name="Pinto D."/>
            <person name="Vollmers J."/>
            <person name="Rivas-Marin E."/>
            <person name="Kohn T."/>
            <person name="Peeters S.H."/>
            <person name="Heuer A."/>
            <person name="Rast P."/>
            <person name="Oberbeckmann S."/>
            <person name="Bunk B."/>
            <person name="Jeske O."/>
            <person name="Meyerdierks A."/>
            <person name="Storesund J.E."/>
            <person name="Kallscheuer N."/>
            <person name="Luecker S."/>
            <person name="Lage O.M."/>
            <person name="Pohl T."/>
            <person name="Merkel B.J."/>
            <person name="Hornburger P."/>
            <person name="Mueller R.-W."/>
            <person name="Bruemmer F."/>
            <person name="Labrenz M."/>
            <person name="Spormann A.M."/>
            <person name="Op den Camp H."/>
            <person name="Overmann J."/>
            <person name="Amann R."/>
            <person name="Jetten M.S.M."/>
            <person name="Mascher T."/>
            <person name="Medema M.H."/>
            <person name="Devos D.P."/>
            <person name="Kaster A.-K."/>
            <person name="Ovreas L."/>
            <person name="Rohde M."/>
            <person name="Galperin M.Y."/>
            <person name="Jogler C."/>
        </authorList>
    </citation>
    <scope>NUCLEOTIDE SEQUENCE [LARGE SCALE GENOMIC DNA]</scope>
    <source>
        <strain evidence="2 3">Pan181</strain>
    </source>
</reference>
<keyword evidence="3" id="KW-1185">Reference proteome</keyword>
<name>A0A518AND2_9BACT</name>
<dbReference type="EMBL" id="CP036278">
    <property type="protein sequence ID" value="QDU56237.1"/>
    <property type="molecule type" value="Genomic_DNA"/>
</dbReference>